<dbReference type="RefSeq" id="WP_088254065.1">
    <property type="nucleotide sequence ID" value="NZ_NIDE01000004.1"/>
</dbReference>
<gene>
    <name evidence="7" type="ORF">FRUB_02776</name>
</gene>
<dbReference type="InterPro" id="IPR036388">
    <property type="entry name" value="WH-like_DNA-bd_sf"/>
</dbReference>
<keyword evidence="5" id="KW-0804">Transcription</keyword>
<dbReference type="EMBL" id="NIDE01000004">
    <property type="protein sequence ID" value="OWK43177.1"/>
    <property type="molecule type" value="Genomic_DNA"/>
</dbReference>
<dbReference type="InterPro" id="IPR007627">
    <property type="entry name" value="RNA_pol_sigma70_r2"/>
</dbReference>
<dbReference type="GO" id="GO:0016987">
    <property type="term" value="F:sigma factor activity"/>
    <property type="evidence" value="ECO:0007669"/>
    <property type="project" value="UniProtKB-KW"/>
</dbReference>
<dbReference type="Gene3D" id="1.10.1740.10">
    <property type="match status" value="1"/>
</dbReference>
<evidence type="ECO:0000256" key="3">
    <source>
        <dbReference type="ARBA" id="ARBA00023082"/>
    </source>
</evidence>
<sequence length="201" mass="22302">MDNARTSVTLLARLGGASADAPAWGEFLRRYGPQVLGWCRHFRLQDADAEDVAQDVLLRVSKQMKSFRYDPGRSFRGWLKTVTRAAWADWLEARRRGFVGGSGDTAARAALESVAARDDLVSRLEAEFDRELLDTATAQVRDRVEPQTWEAFRLTAIDGLSGAEAAEQLGMKVAAVYVAKGRVQKLLQEEVKNLDVSESTE</sequence>
<protein>
    <submittedName>
        <fullName evidence="7">Transcriptional control</fullName>
    </submittedName>
</protein>
<dbReference type="AlphaFoldDB" id="A0A225E445"/>
<dbReference type="NCBIfam" id="TIGR02937">
    <property type="entry name" value="sigma70-ECF"/>
    <property type="match status" value="1"/>
</dbReference>
<dbReference type="InterPro" id="IPR014284">
    <property type="entry name" value="RNA_pol_sigma-70_dom"/>
</dbReference>
<comment type="similarity">
    <text evidence="1">Belongs to the sigma-70 factor family. ECF subfamily.</text>
</comment>
<keyword evidence="3" id="KW-0731">Sigma factor</keyword>
<evidence type="ECO:0000256" key="2">
    <source>
        <dbReference type="ARBA" id="ARBA00023015"/>
    </source>
</evidence>
<dbReference type="InterPro" id="IPR013325">
    <property type="entry name" value="RNA_pol_sigma_r2"/>
</dbReference>
<evidence type="ECO:0000313" key="8">
    <source>
        <dbReference type="Proteomes" id="UP000214646"/>
    </source>
</evidence>
<proteinExistence type="inferred from homology"/>
<dbReference type="SUPFAM" id="SSF88659">
    <property type="entry name" value="Sigma3 and sigma4 domains of RNA polymerase sigma factors"/>
    <property type="match status" value="1"/>
</dbReference>
<dbReference type="PANTHER" id="PTHR43133">
    <property type="entry name" value="RNA POLYMERASE ECF-TYPE SIGMA FACTO"/>
    <property type="match status" value="1"/>
</dbReference>
<name>A0A225E445_9BACT</name>
<evidence type="ECO:0000313" key="7">
    <source>
        <dbReference type="EMBL" id="OWK43177.1"/>
    </source>
</evidence>
<comment type="caution">
    <text evidence="7">The sequence shown here is derived from an EMBL/GenBank/DDBJ whole genome shotgun (WGS) entry which is preliminary data.</text>
</comment>
<dbReference type="SUPFAM" id="SSF88946">
    <property type="entry name" value="Sigma2 domain of RNA polymerase sigma factors"/>
    <property type="match status" value="1"/>
</dbReference>
<dbReference type="GO" id="GO:0003677">
    <property type="term" value="F:DNA binding"/>
    <property type="evidence" value="ECO:0007669"/>
    <property type="project" value="UniProtKB-KW"/>
</dbReference>
<dbReference type="Gene3D" id="1.10.10.10">
    <property type="entry name" value="Winged helix-like DNA-binding domain superfamily/Winged helix DNA-binding domain"/>
    <property type="match status" value="1"/>
</dbReference>
<reference evidence="8" key="1">
    <citation type="submission" date="2017-06" db="EMBL/GenBank/DDBJ databases">
        <title>Genome analysis of Fimbriiglobus ruber SP5, the first member of the order Planctomycetales with confirmed chitinolytic capability.</title>
        <authorList>
            <person name="Ravin N.V."/>
            <person name="Rakitin A.L."/>
            <person name="Ivanova A.A."/>
            <person name="Beletsky A.V."/>
            <person name="Kulichevskaya I.S."/>
            <person name="Mardanov A.V."/>
            <person name="Dedysh S.N."/>
        </authorList>
    </citation>
    <scope>NUCLEOTIDE SEQUENCE [LARGE SCALE GENOMIC DNA]</scope>
    <source>
        <strain evidence="8">SP5</strain>
    </source>
</reference>
<dbReference type="Proteomes" id="UP000214646">
    <property type="component" value="Unassembled WGS sequence"/>
</dbReference>
<accession>A0A225E445</accession>
<organism evidence="7 8">
    <name type="scientific">Fimbriiglobus ruber</name>
    <dbReference type="NCBI Taxonomy" id="1908690"/>
    <lineage>
        <taxon>Bacteria</taxon>
        <taxon>Pseudomonadati</taxon>
        <taxon>Planctomycetota</taxon>
        <taxon>Planctomycetia</taxon>
        <taxon>Gemmatales</taxon>
        <taxon>Gemmataceae</taxon>
        <taxon>Fimbriiglobus</taxon>
    </lineage>
</organism>
<feature type="domain" description="RNA polymerase sigma-70 region 2" evidence="6">
    <location>
        <begin position="28"/>
        <end position="96"/>
    </location>
</feature>
<dbReference type="GO" id="GO:0006352">
    <property type="term" value="P:DNA-templated transcription initiation"/>
    <property type="evidence" value="ECO:0007669"/>
    <property type="project" value="InterPro"/>
</dbReference>
<dbReference type="OrthoDB" id="284734at2"/>
<dbReference type="InterPro" id="IPR039425">
    <property type="entry name" value="RNA_pol_sigma-70-like"/>
</dbReference>
<evidence type="ECO:0000259" key="6">
    <source>
        <dbReference type="Pfam" id="PF04542"/>
    </source>
</evidence>
<keyword evidence="8" id="KW-1185">Reference proteome</keyword>
<keyword evidence="4" id="KW-0238">DNA-binding</keyword>
<dbReference type="PANTHER" id="PTHR43133:SF8">
    <property type="entry name" value="RNA POLYMERASE SIGMA FACTOR HI_1459-RELATED"/>
    <property type="match status" value="1"/>
</dbReference>
<evidence type="ECO:0000256" key="5">
    <source>
        <dbReference type="ARBA" id="ARBA00023163"/>
    </source>
</evidence>
<evidence type="ECO:0000256" key="4">
    <source>
        <dbReference type="ARBA" id="ARBA00023125"/>
    </source>
</evidence>
<dbReference type="Pfam" id="PF04542">
    <property type="entry name" value="Sigma70_r2"/>
    <property type="match status" value="1"/>
</dbReference>
<keyword evidence="2" id="KW-0805">Transcription regulation</keyword>
<dbReference type="InterPro" id="IPR013324">
    <property type="entry name" value="RNA_pol_sigma_r3/r4-like"/>
</dbReference>
<evidence type="ECO:0000256" key="1">
    <source>
        <dbReference type="ARBA" id="ARBA00010641"/>
    </source>
</evidence>